<organism evidence="2">
    <name type="scientific">Coscinodiscus granii</name>
    <dbReference type="NCBI Taxonomy" id="265552"/>
    <lineage>
        <taxon>Eukaryota</taxon>
        <taxon>Sar</taxon>
        <taxon>Stramenopiles</taxon>
        <taxon>Ochrophyta</taxon>
        <taxon>Bacillariophyta</taxon>
        <taxon>Coscinodiscophyceae</taxon>
        <taxon>Coscinodiscophycidae</taxon>
        <taxon>Coscinodiscales</taxon>
        <taxon>Coscinodiscaceae</taxon>
        <taxon>Coscinodiscus</taxon>
    </lineage>
</organism>
<name>A0A8A6W357_9STRA</name>
<dbReference type="RefSeq" id="YP_010248468.1">
    <property type="nucleotide sequence ID" value="NC_060315.1"/>
</dbReference>
<keyword evidence="1" id="KW-0472">Membrane</keyword>
<evidence type="ECO:0000313" key="2">
    <source>
        <dbReference type="EMBL" id="QTK21663.1"/>
    </source>
</evidence>
<gene>
    <name evidence="2" type="primary">atp8</name>
</gene>
<keyword evidence="1" id="KW-0812">Transmembrane</keyword>
<dbReference type="EMBL" id="MW435847">
    <property type="protein sequence ID" value="QTK21663.1"/>
    <property type="molecule type" value="Genomic_DNA"/>
</dbReference>
<sequence length="42" mass="5195">MTKFFFKKRFKNEVVLDKDIFILFNFLTLFSAFFILNFFTSE</sequence>
<proteinExistence type="predicted"/>
<keyword evidence="2" id="KW-0496">Mitochondrion</keyword>
<geneLocation type="mitochondrion" evidence="2"/>
<dbReference type="AlphaFoldDB" id="A0A8A6W357"/>
<keyword evidence="1" id="KW-1133">Transmembrane helix</keyword>
<protein>
    <submittedName>
        <fullName evidence="2">ATPase subunit 8</fullName>
    </submittedName>
</protein>
<dbReference type="GeneID" id="70637859"/>
<reference evidence="2" key="1">
    <citation type="submission" date="2021-01" db="EMBL/GenBank/DDBJ databases">
        <authorList>
            <person name="Huang H."/>
            <person name="Chen N."/>
        </authorList>
    </citation>
    <scope>NUCLEOTIDE SEQUENCE</scope>
</reference>
<feature type="transmembrane region" description="Helical" evidence="1">
    <location>
        <begin position="20"/>
        <end position="39"/>
    </location>
</feature>
<accession>A0A8A6W357</accession>
<evidence type="ECO:0000256" key="1">
    <source>
        <dbReference type="SAM" id="Phobius"/>
    </source>
</evidence>